<dbReference type="AlphaFoldDB" id="A0A6M1TAP6"/>
<reference evidence="2 3" key="1">
    <citation type="submission" date="2020-02" db="EMBL/GenBank/DDBJ databases">
        <title>Aliifodinibius halophilus 2W32, complete genome.</title>
        <authorList>
            <person name="Li Y."/>
            <person name="Wu S."/>
        </authorList>
    </citation>
    <scope>NUCLEOTIDE SEQUENCE [LARGE SCALE GENOMIC DNA]</scope>
    <source>
        <strain evidence="2 3">2W32</strain>
    </source>
</reference>
<evidence type="ECO:0000313" key="2">
    <source>
        <dbReference type="EMBL" id="NGP88044.1"/>
    </source>
</evidence>
<comment type="caution">
    <text evidence="2">The sequence shown here is derived from an EMBL/GenBank/DDBJ whole genome shotgun (WGS) entry which is preliminary data.</text>
</comment>
<dbReference type="PANTHER" id="PTHR43451">
    <property type="entry name" value="ACETYLTRANSFERASE (GNAT) FAMILY PROTEIN"/>
    <property type="match status" value="1"/>
</dbReference>
<dbReference type="InterPro" id="IPR052564">
    <property type="entry name" value="N-acetyltrans/Recomb-assoc"/>
</dbReference>
<dbReference type="PANTHER" id="PTHR43451:SF1">
    <property type="entry name" value="ACETYLTRANSFERASE"/>
    <property type="match status" value="1"/>
</dbReference>
<keyword evidence="3" id="KW-1185">Reference proteome</keyword>
<name>A0A6M1TAP6_9BACT</name>
<dbReference type="RefSeq" id="WP_165267379.1">
    <property type="nucleotide sequence ID" value="NZ_JAALLS010000007.1"/>
</dbReference>
<dbReference type="SUPFAM" id="SSF55729">
    <property type="entry name" value="Acyl-CoA N-acyltransferases (Nat)"/>
    <property type="match status" value="1"/>
</dbReference>
<organism evidence="2 3">
    <name type="scientific">Fodinibius halophilus</name>
    <dbReference type="NCBI Taxonomy" id="1736908"/>
    <lineage>
        <taxon>Bacteria</taxon>
        <taxon>Pseudomonadati</taxon>
        <taxon>Balneolota</taxon>
        <taxon>Balneolia</taxon>
        <taxon>Balneolales</taxon>
        <taxon>Balneolaceae</taxon>
        <taxon>Fodinibius</taxon>
    </lineage>
</organism>
<dbReference type="PROSITE" id="PS51186">
    <property type="entry name" value="GNAT"/>
    <property type="match status" value="1"/>
</dbReference>
<dbReference type="Proteomes" id="UP000479132">
    <property type="component" value="Unassembled WGS sequence"/>
</dbReference>
<dbReference type="GO" id="GO:0016747">
    <property type="term" value="F:acyltransferase activity, transferring groups other than amino-acyl groups"/>
    <property type="evidence" value="ECO:0007669"/>
    <property type="project" value="InterPro"/>
</dbReference>
<evidence type="ECO:0000259" key="1">
    <source>
        <dbReference type="PROSITE" id="PS51186"/>
    </source>
</evidence>
<protein>
    <submittedName>
        <fullName evidence="2">GNAT family N-acetyltransferase</fullName>
    </submittedName>
</protein>
<evidence type="ECO:0000313" key="3">
    <source>
        <dbReference type="Proteomes" id="UP000479132"/>
    </source>
</evidence>
<accession>A0A6M1TAP6</accession>
<proteinExistence type="predicted"/>
<dbReference type="Pfam" id="PF13673">
    <property type="entry name" value="Acetyltransf_10"/>
    <property type="match status" value="1"/>
</dbReference>
<sequence length="153" mass="18086">MEVREFQKADITQIAQLFHDTVHHVNSNDYSREQINAWAPDDIYFRNWTKECSRKNTFVAEKQHIITGFAELDDNGYIDCFYCHMDYQGRGVGKLLYQAIEEKAIELNLEKIYVDASITAKPFFKRMGFSPLRTQEVEIRGQRFVNHKMLKQL</sequence>
<gene>
    <name evidence="2" type="ORF">G3569_06735</name>
</gene>
<dbReference type="InterPro" id="IPR000182">
    <property type="entry name" value="GNAT_dom"/>
</dbReference>
<dbReference type="Gene3D" id="3.40.630.30">
    <property type="match status" value="1"/>
</dbReference>
<dbReference type="InterPro" id="IPR016181">
    <property type="entry name" value="Acyl_CoA_acyltransferase"/>
</dbReference>
<dbReference type="CDD" id="cd04301">
    <property type="entry name" value="NAT_SF"/>
    <property type="match status" value="1"/>
</dbReference>
<keyword evidence="2" id="KW-0808">Transferase</keyword>
<dbReference type="EMBL" id="JAALLS010000007">
    <property type="protein sequence ID" value="NGP88044.1"/>
    <property type="molecule type" value="Genomic_DNA"/>
</dbReference>
<feature type="domain" description="N-acetyltransferase" evidence="1">
    <location>
        <begin position="1"/>
        <end position="151"/>
    </location>
</feature>